<dbReference type="Gene3D" id="2.40.50.870">
    <property type="entry name" value="Protein of unknown function (DUF3299)"/>
    <property type="match status" value="1"/>
</dbReference>
<dbReference type="Proteomes" id="UP000557307">
    <property type="component" value="Unassembled WGS sequence"/>
</dbReference>
<evidence type="ECO:0008006" key="4">
    <source>
        <dbReference type="Google" id="ProtNLM"/>
    </source>
</evidence>
<comment type="caution">
    <text evidence="2">The sequence shown here is derived from an EMBL/GenBank/DDBJ whole genome shotgun (WGS) entry which is preliminary data.</text>
</comment>
<dbReference type="RefSeq" id="WP_246439961.1">
    <property type="nucleotide sequence ID" value="NZ_JACHGF010000003.1"/>
</dbReference>
<protein>
    <recommendedName>
        <fullName evidence="4">DUF3299 domain-containing protein</fullName>
    </recommendedName>
</protein>
<name>A0A840TRS7_9BACT</name>
<feature type="chain" id="PRO_5032298527" description="DUF3299 domain-containing protein" evidence="1">
    <location>
        <begin position="19"/>
        <end position="167"/>
    </location>
</feature>
<accession>A0A840TRS7</accession>
<gene>
    <name evidence="2" type="ORF">HNQ92_002086</name>
</gene>
<dbReference type="AlphaFoldDB" id="A0A840TRS7"/>
<evidence type="ECO:0000313" key="2">
    <source>
        <dbReference type="EMBL" id="MBB5283943.1"/>
    </source>
</evidence>
<feature type="signal peptide" evidence="1">
    <location>
        <begin position="1"/>
        <end position="18"/>
    </location>
</feature>
<sequence>MKYLRPFVLASLAVMSLAFVSARPGTFEPRLAERGPAEPRLAEPLLITWKDLTDVRFKKKWNDDIGMYFLYPTFGPAVKNLEGKKVILRGYMIPMTADGEMLVISQQPMAMCFFCGGSGPESIAQVKLSKPHRFKVDQVATIQGTLRLNATNIDELNYILDQASVLQ</sequence>
<evidence type="ECO:0000313" key="3">
    <source>
        <dbReference type="Proteomes" id="UP000557307"/>
    </source>
</evidence>
<organism evidence="2 3">
    <name type="scientific">Rhabdobacter roseus</name>
    <dbReference type="NCBI Taxonomy" id="1655419"/>
    <lineage>
        <taxon>Bacteria</taxon>
        <taxon>Pseudomonadati</taxon>
        <taxon>Bacteroidota</taxon>
        <taxon>Cytophagia</taxon>
        <taxon>Cytophagales</taxon>
        <taxon>Cytophagaceae</taxon>
        <taxon>Rhabdobacter</taxon>
    </lineage>
</organism>
<keyword evidence="1" id="KW-0732">Signal</keyword>
<evidence type="ECO:0000256" key="1">
    <source>
        <dbReference type="SAM" id="SignalP"/>
    </source>
</evidence>
<dbReference type="EMBL" id="JACHGF010000003">
    <property type="protein sequence ID" value="MBB5283943.1"/>
    <property type="molecule type" value="Genomic_DNA"/>
</dbReference>
<reference evidence="2 3" key="1">
    <citation type="submission" date="2020-08" db="EMBL/GenBank/DDBJ databases">
        <title>Genomic Encyclopedia of Type Strains, Phase IV (KMG-IV): sequencing the most valuable type-strain genomes for metagenomic binning, comparative biology and taxonomic classification.</title>
        <authorList>
            <person name="Goeker M."/>
        </authorList>
    </citation>
    <scope>NUCLEOTIDE SEQUENCE [LARGE SCALE GENOMIC DNA]</scope>
    <source>
        <strain evidence="2 3">DSM 105074</strain>
    </source>
</reference>
<proteinExistence type="predicted"/>
<keyword evidence="3" id="KW-1185">Reference proteome</keyword>